<gene>
    <name evidence="1" type="ORF">Scep_027318</name>
</gene>
<proteinExistence type="predicted"/>
<accession>A0AAP0E7S6</accession>
<reference evidence="1 2" key="1">
    <citation type="submission" date="2024-01" db="EMBL/GenBank/DDBJ databases">
        <title>Genome assemblies of Stephania.</title>
        <authorList>
            <person name="Yang L."/>
        </authorList>
    </citation>
    <scope>NUCLEOTIDE SEQUENCE [LARGE SCALE GENOMIC DNA]</scope>
    <source>
        <strain evidence="1">JXDWG</strain>
        <tissue evidence="1">Leaf</tissue>
    </source>
</reference>
<evidence type="ECO:0000313" key="2">
    <source>
        <dbReference type="Proteomes" id="UP001419268"/>
    </source>
</evidence>
<evidence type="ECO:0000313" key="1">
    <source>
        <dbReference type="EMBL" id="KAK9088236.1"/>
    </source>
</evidence>
<name>A0AAP0E7S6_9MAGN</name>
<dbReference type="EMBL" id="JBBNAG010000012">
    <property type="protein sequence ID" value="KAK9088236.1"/>
    <property type="molecule type" value="Genomic_DNA"/>
</dbReference>
<organism evidence="1 2">
    <name type="scientific">Stephania cephalantha</name>
    <dbReference type="NCBI Taxonomy" id="152367"/>
    <lineage>
        <taxon>Eukaryota</taxon>
        <taxon>Viridiplantae</taxon>
        <taxon>Streptophyta</taxon>
        <taxon>Embryophyta</taxon>
        <taxon>Tracheophyta</taxon>
        <taxon>Spermatophyta</taxon>
        <taxon>Magnoliopsida</taxon>
        <taxon>Ranunculales</taxon>
        <taxon>Menispermaceae</taxon>
        <taxon>Menispermoideae</taxon>
        <taxon>Cissampelideae</taxon>
        <taxon>Stephania</taxon>
    </lineage>
</organism>
<comment type="caution">
    <text evidence="1">The sequence shown here is derived from an EMBL/GenBank/DDBJ whole genome shotgun (WGS) entry which is preliminary data.</text>
</comment>
<dbReference type="Proteomes" id="UP001419268">
    <property type="component" value="Unassembled WGS sequence"/>
</dbReference>
<keyword evidence="2" id="KW-1185">Reference proteome</keyword>
<dbReference type="AlphaFoldDB" id="A0AAP0E7S6"/>
<sequence length="51" mass="6129">MLMKTIFALQRYSESRRGRARNRLSISMYSPSLPCKLRHEIEIEIYEDQNP</sequence>
<protein>
    <submittedName>
        <fullName evidence="1">Uncharacterized protein</fullName>
    </submittedName>
</protein>